<keyword evidence="2" id="KW-1185">Reference proteome</keyword>
<dbReference type="AlphaFoldDB" id="A0AAQ3S2Y0"/>
<reference evidence="1 2" key="1">
    <citation type="journal article" date="2023" name="Life. Sci Alliance">
        <title>Evolutionary insights into 3D genome organization and epigenetic landscape of Vigna mungo.</title>
        <authorList>
            <person name="Junaid A."/>
            <person name="Singh B."/>
            <person name="Bhatia S."/>
        </authorList>
    </citation>
    <scope>NUCLEOTIDE SEQUENCE [LARGE SCALE GENOMIC DNA]</scope>
    <source>
        <strain evidence="1">Urdbean</strain>
    </source>
</reference>
<protein>
    <submittedName>
        <fullName evidence="1">Uncharacterized protein</fullName>
    </submittedName>
</protein>
<sequence length="104" mass="11969">MFHGNSSILIIGEIDISIAEGGSLSLIPANPNRNHSSHLAEQIKQLTLYHIDIEIPNIQRGISVLRTIQRCGWNRHRSRNRRHCFSEKETKNFFCFDFTVLLPV</sequence>
<name>A0AAQ3S2Y0_VIGMU</name>
<accession>A0AAQ3S2Y0</accession>
<evidence type="ECO:0000313" key="1">
    <source>
        <dbReference type="EMBL" id="WVZ13744.1"/>
    </source>
</evidence>
<dbReference type="EMBL" id="CP144697">
    <property type="protein sequence ID" value="WVZ13744.1"/>
    <property type="molecule type" value="Genomic_DNA"/>
</dbReference>
<organism evidence="1 2">
    <name type="scientific">Vigna mungo</name>
    <name type="common">Black gram</name>
    <name type="synonym">Phaseolus mungo</name>
    <dbReference type="NCBI Taxonomy" id="3915"/>
    <lineage>
        <taxon>Eukaryota</taxon>
        <taxon>Viridiplantae</taxon>
        <taxon>Streptophyta</taxon>
        <taxon>Embryophyta</taxon>
        <taxon>Tracheophyta</taxon>
        <taxon>Spermatophyta</taxon>
        <taxon>Magnoliopsida</taxon>
        <taxon>eudicotyledons</taxon>
        <taxon>Gunneridae</taxon>
        <taxon>Pentapetalae</taxon>
        <taxon>rosids</taxon>
        <taxon>fabids</taxon>
        <taxon>Fabales</taxon>
        <taxon>Fabaceae</taxon>
        <taxon>Papilionoideae</taxon>
        <taxon>50 kb inversion clade</taxon>
        <taxon>NPAAA clade</taxon>
        <taxon>indigoferoid/millettioid clade</taxon>
        <taxon>Phaseoleae</taxon>
        <taxon>Vigna</taxon>
    </lineage>
</organism>
<evidence type="ECO:0000313" key="2">
    <source>
        <dbReference type="Proteomes" id="UP001374535"/>
    </source>
</evidence>
<proteinExistence type="predicted"/>
<dbReference type="Proteomes" id="UP001374535">
    <property type="component" value="Chromosome 4"/>
</dbReference>
<gene>
    <name evidence="1" type="ORF">V8G54_011310</name>
</gene>